<organism evidence="1 2">
    <name type="scientific">Flaviramulus multivorans</name>
    <dbReference type="NCBI Taxonomy" id="1304750"/>
    <lineage>
        <taxon>Bacteria</taxon>
        <taxon>Pseudomonadati</taxon>
        <taxon>Bacteroidota</taxon>
        <taxon>Flavobacteriia</taxon>
        <taxon>Flavobacteriales</taxon>
        <taxon>Flavobacteriaceae</taxon>
        <taxon>Flaviramulus</taxon>
    </lineage>
</organism>
<dbReference type="Pfam" id="PF07366">
    <property type="entry name" value="SnoaL"/>
    <property type="match status" value="1"/>
</dbReference>
<dbReference type="SUPFAM" id="SSF54427">
    <property type="entry name" value="NTF2-like"/>
    <property type="match status" value="1"/>
</dbReference>
<sequence length="156" mass="17744">MKTTFSITAFLTIVLIMIGCKSEKSEYENMIEFGQKYTDAWNSKQPEKMASFYAEDGMLTVNNGNPAIGRKQLAETAQSYMEAFPDMELTMDSLTKGKDTYRYYWTFKGTNTGLKGTGNKVDFSGFEEWTMNNQGLVQKSIGTYDAEDYKRQLNAN</sequence>
<proteinExistence type="predicted"/>
<evidence type="ECO:0000313" key="1">
    <source>
        <dbReference type="EMBL" id="MCF7559434.1"/>
    </source>
</evidence>
<dbReference type="RefSeq" id="WP_237229833.1">
    <property type="nucleotide sequence ID" value="NZ_JAKKDV010000001.1"/>
</dbReference>
<comment type="caution">
    <text evidence="1">The sequence shown here is derived from an EMBL/GenBank/DDBJ whole genome shotgun (WGS) entry which is preliminary data.</text>
</comment>
<dbReference type="EMBL" id="JAKKDV010000001">
    <property type="protein sequence ID" value="MCF7559434.1"/>
    <property type="molecule type" value="Genomic_DNA"/>
</dbReference>
<gene>
    <name evidence="1" type="ORF">L3X39_02205</name>
</gene>
<protein>
    <submittedName>
        <fullName evidence="1">Ester cyclase</fullName>
    </submittedName>
</protein>
<reference evidence="1 2" key="1">
    <citation type="submission" date="2022-01" db="EMBL/GenBank/DDBJ databases">
        <title>Draft genome sequence of Sabulilitoribacter multivorans KCTC 32326.</title>
        <authorList>
            <person name="Oh J.-S."/>
        </authorList>
    </citation>
    <scope>NUCLEOTIDE SEQUENCE [LARGE SCALE GENOMIC DNA]</scope>
    <source>
        <strain evidence="1 2">M-M16</strain>
    </source>
</reference>
<dbReference type="InterPro" id="IPR032710">
    <property type="entry name" value="NTF2-like_dom_sf"/>
</dbReference>
<accession>A0ABS9IF78</accession>
<evidence type="ECO:0000313" key="2">
    <source>
        <dbReference type="Proteomes" id="UP001200022"/>
    </source>
</evidence>
<keyword evidence="2" id="KW-1185">Reference proteome</keyword>
<dbReference type="InterPro" id="IPR009959">
    <property type="entry name" value="Cyclase_SnoaL-like"/>
</dbReference>
<name>A0ABS9IF78_9FLAO</name>
<dbReference type="Gene3D" id="3.10.450.50">
    <property type="match status" value="1"/>
</dbReference>
<dbReference type="Proteomes" id="UP001200022">
    <property type="component" value="Unassembled WGS sequence"/>
</dbReference>
<dbReference type="PROSITE" id="PS51257">
    <property type="entry name" value="PROKAR_LIPOPROTEIN"/>
    <property type="match status" value="1"/>
</dbReference>